<evidence type="ECO:0000259" key="3">
    <source>
        <dbReference type="Pfam" id="PF13439"/>
    </source>
</evidence>
<dbReference type="GO" id="GO:0009103">
    <property type="term" value="P:lipopolysaccharide biosynthetic process"/>
    <property type="evidence" value="ECO:0007669"/>
    <property type="project" value="TreeGrafter"/>
</dbReference>
<name>A0A0C3RG44_9PORP</name>
<dbReference type="GO" id="GO:0016757">
    <property type="term" value="F:glycosyltransferase activity"/>
    <property type="evidence" value="ECO:0007669"/>
    <property type="project" value="InterPro"/>
</dbReference>
<dbReference type="PANTHER" id="PTHR46401">
    <property type="entry name" value="GLYCOSYLTRANSFERASE WBBK-RELATED"/>
    <property type="match status" value="1"/>
</dbReference>
<dbReference type="SUPFAM" id="SSF53756">
    <property type="entry name" value="UDP-Glycosyltransferase/glycogen phosphorylase"/>
    <property type="match status" value="1"/>
</dbReference>
<keyword evidence="5" id="KW-1185">Reference proteome</keyword>
<gene>
    <name evidence="4" type="ORF">BA92_09170</name>
</gene>
<dbReference type="Gene3D" id="3.40.50.2000">
    <property type="entry name" value="Glycogen Phosphorylase B"/>
    <property type="match status" value="2"/>
</dbReference>
<evidence type="ECO:0000313" key="5">
    <source>
        <dbReference type="Proteomes" id="UP000031980"/>
    </source>
</evidence>
<dbReference type="CDD" id="cd03801">
    <property type="entry name" value="GT4_PimA-like"/>
    <property type="match status" value="1"/>
</dbReference>
<evidence type="ECO:0008006" key="6">
    <source>
        <dbReference type="Google" id="ProtNLM"/>
    </source>
</evidence>
<feature type="domain" description="Glycosyltransferase subfamily 4-like N-terminal" evidence="3">
    <location>
        <begin position="13"/>
        <end position="165"/>
    </location>
</feature>
<dbReference type="InterPro" id="IPR028098">
    <property type="entry name" value="Glyco_trans_4-like_N"/>
</dbReference>
<protein>
    <recommendedName>
        <fullName evidence="6">Glycosyltransferase</fullName>
    </recommendedName>
</protein>
<dbReference type="Pfam" id="PF13439">
    <property type="entry name" value="Glyco_transf_4"/>
    <property type="match status" value="1"/>
</dbReference>
<evidence type="ECO:0000256" key="1">
    <source>
        <dbReference type="ARBA" id="ARBA00022679"/>
    </source>
</evidence>
<evidence type="ECO:0000313" key="4">
    <source>
        <dbReference type="EMBL" id="KIO44364.1"/>
    </source>
</evidence>
<dbReference type="PANTHER" id="PTHR46401:SF2">
    <property type="entry name" value="GLYCOSYLTRANSFERASE WBBK-RELATED"/>
    <property type="match status" value="1"/>
</dbReference>
<dbReference type="Proteomes" id="UP000031980">
    <property type="component" value="Unassembled WGS sequence"/>
</dbReference>
<evidence type="ECO:0000259" key="2">
    <source>
        <dbReference type="Pfam" id="PF00534"/>
    </source>
</evidence>
<dbReference type="EMBL" id="JPIU01000039">
    <property type="protein sequence ID" value="KIO44364.1"/>
    <property type="molecule type" value="Genomic_DNA"/>
</dbReference>
<dbReference type="RefSeq" id="WP_041505216.1">
    <property type="nucleotide sequence ID" value="NZ_JPIU01000039.1"/>
</dbReference>
<feature type="domain" description="Glycosyl transferase family 1" evidence="2">
    <location>
        <begin position="180"/>
        <end position="337"/>
    </location>
</feature>
<keyword evidence="1" id="KW-0808">Transferase</keyword>
<dbReference type="InterPro" id="IPR001296">
    <property type="entry name" value="Glyco_trans_1"/>
</dbReference>
<proteinExistence type="predicted"/>
<comment type="caution">
    <text evidence="4">The sequence shown here is derived from an EMBL/GenBank/DDBJ whole genome shotgun (WGS) entry which is preliminary data.</text>
</comment>
<organism evidence="4 5">
    <name type="scientific">Sanguibacteroides justesenii</name>
    <dbReference type="NCBI Taxonomy" id="1547597"/>
    <lineage>
        <taxon>Bacteria</taxon>
        <taxon>Pseudomonadati</taxon>
        <taxon>Bacteroidota</taxon>
        <taxon>Bacteroidia</taxon>
        <taxon>Bacteroidales</taxon>
        <taxon>Porphyromonadaceae</taxon>
        <taxon>Sanguibacteroides</taxon>
    </lineage>
</organism>
<accession>A0A0C3RG44</accession>
<reference evidence="4 5" key="1">
    <citation type="submission" date="2014-07" db="EMBL/GenBank/DDBJ databases">
        <title>Porphyromonadaceae bacterium OUH 308042 = ATCC BAA-2681 = DSM 28342 draft genome.</title>
        <authorList>
            <person name="Sydenham T.V."/>
            <person name="Hasman H."/>
            <person name="Justensen U.S."/>
        </authorList>
    </citation>
    <scope>NUCLEOTIDE SEQUENCE [LARGE SCALE GENOMIC DNA]</scope>
    <source>
        <strain evidence="4 5">OUH 308042</strain>
    </source>
</reference>
<sequence length="369" mass="42774">MKVAYFLGALNRGGMETLLLDILSRADLTSYQIICIYREEGVISDLYKATGVPMFKMIPRKGMDLSYVFRLRKLLCREKVNIVHAQHSLEACYAWLATRGCGIKIVQTFHGYDYHQTAKGRFFMKWMIRHADLNIFVSEVQKSYYEKKYRFPRNQSRVVYNGIDFAKFEQREKGESFESPGLLMGSVGNFVPGRDQITICRFLVLLKKAGIPFRFLFVGRKDSRYPRLYDECVRFCETAGLQDEVCFLGTRSDVPSLLTQWDAFIYSTEHDSFGIAVIEAIAAGIPVFVNDWEVMREVTEEGRLAVMYKTKEVEQLLSSFLDFYAHPEKYREKARKAAFYIKEKYGIEKHMEALNRLYTHLSGVGNKTC</sequence>
<dbReference type="Pfam" id="PF00534">
    <property type="entry name" value="Glycos_transf_1"/>
    <property type="match status" value="1"/>
</dbReference>
<dbReference type="AlphaFoldDB" id="A0A0C3RG44"/>